<evidence type="ECO:0000256" key="3">
    <source>
        <dbReference type="ARBA" id="ARBA00022723"/>
    </source>
</evidence>
<dbReference type="PROSITE" id="PS00088">
    <property type="entry name" value="SOD_MN"/>
    <property type="match status" value="1"/>
</dbReference>
<feature type="domain" description="Manganese/iron superoxide dismutase N-terminal" evidence="5">
    <location>
        <begin position="97"/>
        <end position="177"/>
    </location>
</feature>
<organism evidence="7 8">
    <name type="scientific">Neobacillus mesonae</name>
    <dbReference type="NCBI Taxonomy" id="1193713"/>
    <lineage>
        <taxon>Bacteria</taxon>
        <taxon>Bacillati</taxon>
        <taxon>Bacillota</taxon>
        <taxon>Bacilli</taxon>
        <taxon>Bacillales</taxon>
        <taxon>Bacillaceae</taxon>
        <taxon>Neobacillus</taxon>
    </lineage>
</organism>
<evidence type="ECO:0000259" key="5">
    <source>
        <dbReference type="Pfam" id="PF00081"/>
    </source>
</evidence>
<keyword evidence="8" id="KW-1185">Reference proteome</keyword>
<name>A0A3T0I1H9_9BACI</name>
<evidence type="ECO:0000256" key="1">
    <source>
        <dbReference type="ARBA" id="ARBA00008714"/>
    </source>
</evidence>
<keyword evidence="4" id="KW-0560">Oxidoreductase</keyword>
<keyword evidence="3" id="KW-0479">Metal-binding</keyword>
<protein>
    <recommendedName>
        <fullName evidence="2">superoxide dismutase</fullName>
        <ecNumber evidence="2">1.15.1.1</ecNumber>
    </recommendedName>
</protein>
<dbReference type="PANTHER" id="PTHR11404">
    <property type="entry name" value="SUPEROXIDE DISMUTASE 2"/>
    <property type="match status" value="1"/>
</dbReference>
<dbReference type="STRING" id="1193713.GCA_001636315_00656"/>
<dbReference type="InterPro" id="IPR019833">
    <property type="entry name" value="Mn/Fe_SOD_BS"/>
</dbReference>
<gene>
    <name evidence="7" type="ORF">CHR53_19120</name>
</gene>
<dbReference type="RefSeq" id="WP_066385158.1">
    <property type="nucleotide sequence ID" value="NZ_CP022572.1"/>
</dbReference>
<sequence>MSRFNRYVNELFKWNGQLKEFLQSEQIERDSELWEKLDMFTELIERTDQELTTEELLDLQVKAERIHEELEAYFNRKQGNVIGTIMVVEKQIPPGGHSLPDLPYDYNALEPYISEEIMRLHHDKHHRAYVNGLNKAELELKKARESNDFSFVKHWSRELSFHGSGHYLHSIFWRNMSPNGGGKPQGILNIEIENYFGSFDAFKKHFSECAKQVEGGGWALLVWSPKARHLEVLQTERHMLLTQWDTIPLLVLDVWEHAYYLQYKNKRSEYVDNWWNIVNWHEVEMRLEKAADIKWPEIQGF</sequence>
<accession>A0A3T0I1H9</accession>
<dbReference type="InterPro" id="IPR019832">
    <property type="entry name" value="Mn/Fe_SOD_C"/>
</dbReference>
<dbReference type="SUPFAM" id="SSF46609">
    <property type="entry name" value="Fe,Mn superoxide dismutase (SOD), N-terminal domain"/>
    <property type="match status" value="1"/>
</dbReference>
<dbReference type="InterPro" id="IPR019831">
    <property type="entry name" value="Mn/Fe_SOD_N"/>
</dbReference>
<dbReference type="GO" id="GO:0046872">
    <property type="term" value="F:metal ion binding"/>
    <property type="evidence" value="ECO:0007669"/>
    <property type="project" value="UniProtKB-KW"/>
</dbReference>
<dbReference type="FunFam" id="1.10.287.990:FF:000001">
    <property type="entry name" value="Superoxide dismutase"/>
    <property type="match status" value="1"/>
</dbReference>
<dbReference type="Proteomes" id="UP000282892">
    <property type="component" value="Chromosome"/>
</dbReference>
<evidence type="ECO:0000313" key="7">
    <source>
        <dbReference type="EMBL" id="AZU63200.1"/>
    </source>
</evidence>
<dbReference type="InterPro" id="IPR036324">
    <property type="entry name" value="Mn/Fe_SOD_N_sf"/>
</dbReference>
<dbReference type="GO" id="GO:0004784">
    <property type="term" value="F:superoxide dismutase activity"/>
    <property type="evidence" value="ECO:0007669"/>
    <property type="project" value="UniProtKB-EC"/>
</dbReference>
<dbReference type="InterPro" id="IPR001189">
    <property type="entry name" value="Mn/Fe_SOD"/>
</dbReference>
<dbReference type="InterPro" id="IPR036314">
    <property type="entry name" value="SOD_C_sf"/>
</dbReference>
<evidence type="ECO:0000313" key="8">
    <source>
        <dbReference type="Proteomes" id="UP000282892"/>
    </source>
</evidence>
<feature type="domain" description="Manganese/iron superoxide dismutase C-terminal" evidence="6">
    <location>
        <begin position="185"/>
        <end position="285"/>
    </location>
</feature>
<dbReference type="AlphaFoldDB" id="A0A3T0I1H9"/>
<dbReference type="Pfam" id="PF02777">
    <property type="entry name" value="Sod_Fe_C"/>
    <property type="match status" value="1"/>
</dbReference>
<dbReference type="PANTHER" id="PTHR11404:SF6">
    <property type="entry name" value="SUPEROXIDE DISMUTASE [MN], MITOCHONDRIAL"/>
    <property type="match status" value="1"/>
</dbReference>
<evidence type="ECO:0000256" key="2">
    <source>
        <dbReference type="ARBA" id="ARBA00012682"/>
    </source>
</evidence>
<dbReference type="KEGG" id="nmk:CHR53_19120"/>
<dbReference type="FunFam" id="3.55.40.20:FF:000004">
    <property type="entry name" value="Superoxide dismutase [Fe]"/>
    <property type="match status" value="1"/>
</dbReference>
<dbReference type="OrthoDB" id="9803125at2"/>
<dbReference type="InterPro" id="IPR050265">
    <property type="entry name" value="Fe/Mn_Superoxide_Dismutase"/>
</dbReference>
<dbReference type="Gene3D" id="3.55.40.20">
    <property type="entry name" value="Iron/manganese superoxide dismutase, C-terminal domain"/>
    <property type="match status" value="1"/>
</dbReference>
<dbReference type="EMBL" id="CP022572">
    <property type="protein sequence ID" value="AZU63200.1"/>
    <property type="molecule type" value="Genomic_DNA"/>
</dbReference>
<evidence type="ECO:0000256" key="4">
    <source>
        <dbReference type="ARBA" id="ARBA00023002"/>
    </source>
</evidence>
<reference evidence="7 8" key="1">
    <citation type="submission" date="2017-07" db="EMBL/GenBank/DDBJ databases">
        <title>The complete genome sequence of Bacillus mesonae strain H20-5, an efficient strain improving plant abiotic stress resistance.</title>
        <authorList>
            <person name="Kim S.Y."/>
            <person name="Song H."/>
            <person name="Sang M.K."/>
            <person name="Weon H.-Y."/>
            <person name="Song J."/>
        </authorList>
    </citation>
    <scope>NUCLEOTIDE SEQUENCE [LARGE SCALE GENOMIC DNA]</scope>
    <source>
        <strain evidence="7 8">H20-5</strain>
    </source>
</reference>
<dbReference type="EC" id="1.15.1.1" evidence="2"/>
<dbReference type="Gene3D" id="1.10.287.990">
    <property type="entry name" value="Fe,Mn superoxide dismutase (SOD) domain"/>
    <property type="match status" value="1"/>
</dbReference>
<dbReference type="SUPFAM" id="SSF54719">
    <property type="entry name" value="Fe,Mn superoxide dismutase (SOD), C-terminal domain"/>
    <property type="match status" value="1"/>
</dbReference>
<proteinExistence type="inferred from homology"/>
<dbReference type="PRINTS" id="PR01703">
    <property type="entry name" value="MNSODISMTASE"/>
</dbReference>
<dbReference type="Pfam" id="PF00081">
    <property type="entry name" value="Sod_Fe_N"/>
    <property type="match status" value="1"/>
</dbReference>
<comment type="similarity">
    <text evidence="1">Belongs to the iron/manganese superoxide dismutase family.</text>
</comment>
<evidence type="ECO:0000259" key="6">
    <source>
        <dbReference type="Pfam" id="PF02777"/>
    </source>
</evidence>